<dbReference type="GO" id="GO:0016740">
    <property type="term" value="F:transferase activity"/>
    <property type="evidence" value="ECO:0007669"/>
    <property type="project" value="UniProtKB-KW"/>
</dbReference>
<dbReference type="Gene3D" id="3.40.50.880">
    <property type="match status" value="1"/>
</dbReference>
<keyword evidence="2" id="KW-0315">Glutamine amidotransferase</keyword>
<proteinExistence type="predicted"/>
<sequence>MKPIAIFRHARTEGPGHLATFLDQRNIPWQLICIDEGDALPDSVEAFSGLVFMGGPMSVNDDLPWIPPVLALIRSAVAADIPVLGHCLGGQLMSKALGGSVGRNPVKEIGWGVLKAADNAEARRWFGDMQAFTGFHWHGETFTIPERATRILASDYCDNQAFSLGKHLGFQCHIEMTEPMIREWCDIGIDEIQSSAASPGVQKPETVFEQMPAHLPKLNSVAARVYEEWIQGLKS</sequence>
<evidence type="ECO:0000313" key="2">
    <source>
        <dbReference type="EMBL" id="GBG15612.1"/>
    </source>
</evidence>
<protein>
    <submittedName>
        <fullName evidence="2">Glutamine amidotransferase</fullName>
    </submittedName>
</protein>
<keyword evidence="2" id="KW-0808">Transferase</keyword>
<gene>
    <name evidence="2" type="ORF">NMK_3223</name>
</gene>
<dbReference type="EMBL" id="BDOQ01000019">
    <property type="protein sequence ID" value="GBG15612.1"/>
    <property type="molecule type" value="Genomic_DNA"/>
</dbReference>
<dbReference type="CDD" id="cd01741">
    <property type="entry name" value="GATase1_1"/>
    <property type="match status" value="1"/>
</dbReference>
<dbReference type="PANTHER" id="PTHR42695">
    <property type="entry name" value="GLUTAMINE AMIDOTRANSFERASE YLR126C-RELATED"/>
    <property type="match status" value="1"/>
</dbReference>
<evidence type="ECO:0000313" key="3">
    <source>
        <dbReference type="Proteomes" id="UP000245081"/>
    </source>
</evidence>
<dbReference type="SUPFAM" id="SSF52317">
    <property type="entry name" value="Class I glutamine amidotransferase-like"/>
    <property type="match status" value="1"/>
</dbReference>
<organism evidence="2 3">
    <name type="scientific">Novimethylophilus kurashikiensis</name>
    <dbReference type="NCBI Taxonomy" id="1825523"/>
    <lineage>
        <taxon>Bacteria</taxon>
        <taxon>Pseudomonadati</taxon>
        <taxon>Pseudomonadota</taxon>
        <taxon>Betaproteobacteria</taxon>
        <taxon>Nitrosomonadales</taxon>
        <taxon>Methylophilaceae</taxon>
        <taxon>Novimethylophilus</taxon>
    </lineage>
</organism>
<accession>A0A2R5FBM6</accession>
<dbReference type="Pfam" id="PF00117">
    <property type="entry name" value="GATase"/>
    <property type="match status" value="1"/>
</dbReference>
<dbReference type="InterPro" id="IPR029062">
    <property type="entry name" value="Class_I_gatase-like"/>
</dbReference>
<evidence type="ECO:0000259" key="1">
    <source>
        <dbReference type="Pfam" id="PF00117"/>
    </source>
</evidence>
<dbReference type="PANTHER" id="PTHR42695:SF5">
    <property type="entry name" value="GLUTAMINE AMIDOTRANSFERASE YLR126C-RELATED"/>
    <property type="match status" value="1"/>
</dbReference>
<dbReference type="OrthoDB" id="9813383at2"/>
<dbReference type="AlphaFoldDB" id="A0A2R5FBM6"/>
<keyword evidence="3" id="KW-1185">Reference proteome</keyword>
<dbReference type="InterPro" id="IPR017926">
    <property type="entry name" value="GATASE"/>
</dbReference>
<dbReference type="RefSeq" id="WP_109016756.1">
    <property type="nucleotide sequence ID" value="NZ_BDOQ01000019.1"/>
</dbReference>
<feature type="domain" description="Glutamine amidotransferase" evidence="1">
    <location>
        <begin position="44"/>
        <end position="177"/>
    </location>
</feature>
<dbReference type="GO" id="GO:0005829">
    <property type="term" value="C:cytosol"/>
    <property type="evidence" value="ECO:0007669"/>
    <property type="project" value="TreeGrafter"/>
</dbReference>
<comment type="caution">
    <text evidence="2">The sequence shown here is derived from an EMBL/GenBank/DDBJ whole genome shotgun (WGS) entry which is preliminary data.</text>
</comment>
<dbReference type="PROSITE" id="PS51273">
    <property type="entry name" value="GATASE_TYPE_1"/>
    <property type="match status" value="1"/>
</dbReference>
<name>A0A2R5FBM6_9PROT</name>
<reference evidence="2 3" key="1">
    <citation type="journal article" date="2018" name="Environ. Microbiol.">
        <title>Isolation and genomic characterization of Novimethylophilus kurashikiensis gen. nov. sp. nov., a new lanthanide-dependent methylotrophic species of Methylophilaceae.</title>
        <authorList>
            <person name="Lv H."/>
            <person name="Sahin N."/>
            <person name="Tani A."/>
        </authorList>
    </citation>
    <scope>NUCLEOTIDE SEQUENCE [LARGE SCALE GENOMIC DNA]</scope>
    <source>
        <strain evidence="2 3">La2-4</strain>
    </source>
</reference>
<dbReference type="Proteomes" id="UP000245081">
    <property type="component" value="Unassembled WGS sequence"/>
</dbReference>
<dbReference type="InterPro" id="IPR044992">
    <property type="entry name" value="ChyE-like"/>
</dbReference>